<organism evidence="1 2">
    <name type="scientific">Botrytis tulipae</name>
    <dbReference type="NCBI Taxonomy" id="87230"/>
    <lineage>
        <taxon>Eukaryota</taxon>
        <taxon>Fungi</taxon>
        <taxon>Dikarya</taxon>
        <taxon>Ascomycota</taxon>
        <taxon>Pezizomycotina</taxon>
        <taxon>Leotiomycetes</taxon>
        <taxon>Helotiales</taxon>
        <taxon>Sclerotiniaceae</taxon>
        <taxon>Botrytis</taxon>
    </lineage>
</organism>
<name>A0A4Z1ETC1_9HELO</name>
<dbReference type="OrthoDB" id="4851849at2759"/>
<evidence type="ECO:0000313" key="2">
    <source>
        <dbReference type="Proteomes" id="UP000297777"/>
    </source>
</evidence>
<dbReference type="Proteomes" id="UP000297777">
    <property type="component" value="Unassembled WGS sequence"/>
</dbReference>
<evidence type="ECO:0000313" key="1">
    <source>
        <dbReference type="EMBL" id="TGO12411.1"/>
    </source>
</evidence>
<proteinExistence type="predicted"/>
<dbReference type="AlphaFoldDB" id="A0A4Z1ETC1"/>
<dbReference type="EMBL" id="PQXH01000089">
    <property type="protein sequence ID" value="TGO12411.1"/>
    <property type="molecule type" value="Genomic_DNA"/>
</dbReference>
<gene>
    <name evidence="1" type="ORF">BTUL_0089g00480</name>
</gene>
<reference evidence="1 2" key="1">
    <citation type="submission" date="2017-12" db="EMBL/GenBank/DDBJ databases">
        <title>Comparative genomics of Botrytis spp.</title>
        <authorList>
            <person name="Valero-Jimenez C.A."/>
            <person name="Tapia P."/>
            <person name="Veloso J."/>
            <person name="Silva-Moreno E."/>
            <person name="Staats M."/>
            <person name="Valdes J.H."/>
            <person name="Van Kan J.A.L."/>
        </authorList>
    </citation>
    <scope>NUCLEOTIDE SEQUENCE [LARGE SCALE GENOMIC DNA]</scope>
    <source>
        <strain evidence="1 2">Bt9001</strain>
    </source>
</reference>
<comment type="caution">
    <text evidence="1">The sequence shown here is derived from an EMBL/GenBank/DDBJ whole genome shotgun (WGS) entry which is preliminary data.</text>
</comment>
<sequence>MEQERVAGLFNRLSVGKSETTFPKPTWGNPSGAALAESNQLVNYATKTNGSHLFTCAKRPLTSADYLYRNIVRDTVPDEEDVLEDFGFNRLVSFADRCKLLGLYKGLWLGDVPVEDIHRWQVEGTLIANIKKYFYQINEANRGGYFPWFLGNLHILEKPLTQEDSNQNILATFYDQAKAYLDEEDQHKQPSQLEPEAKMQCYELLATRRVQTQSKRTGTALAFALAMTSEKKARLGCSTDVTTRE</sequence>
<protein>
    <submittedName>
        <fullName evidence="1">Uncharacterized protein</fullName>
    </submittedName>
</protein>
<keyword evidence="2" id="KW-1185">Reference proteome</keyword>
<accession>A0A4Z1ETC1</accession>